<dbReference type="InterPro" id="IPR032508">
    <property type="entry name" value="FecR_C"/>
</dbReference>
<dbReference type="OrthoDB" id="704085at2"/>
<dbReference type="Proteomes" id="UP000295292">
    <property type="component" value="Unassembled WGS sequence"/>
</dbReference>
<evidence type="ECO:0000256" key="1">
    <source>
        <dbReference type="SAM" id="Phobius"/>
    </source>
</evidence>
<protein>
    <submittedName>
        <fullName evidence="4">FecR family protein</fullName>
    </submittedName>
</protein>
<dbReference type="PIRSF" id="PIRSF018266">
    <property type="entry name" value="FecR"/>
    <property type="match status" value="1"/>
</dbReference>
<organism evidence="4 5">
    <name type="scientific">Sphingobacterium yanglingense</name>
    <dbReference type="NCBI Taxonomy" id="1437280"/>
    <lineage>
        <taxon>Bacteria</taxon>
        <taxon>Pseudomonadati</taxon>
        <taxon>Bacteroidota</taxon>
        <taxon>Sphingobacteriia</taxon>
        <taxon>Sphingobacteriales</taxon>
        <taxon>Sphingobacteriaceae</taxon>
        <taxon>Sphingobacterium</taxon>
    </lineage>
</organism>
<gene>
    <name evidence="4" type="ORF">CLV99_4050</name>
</gene>
<dbReference type="Gene3D" id="2.60.120.1440">
    <property type="match status" value="1"/>
</dbReference>
<feature type="domain" description="FecR protein" evidence="2">
    <location>
        <begin position="162"/>
        <end position="258"/>
    </location>
</feature>
<evidence type="ECO:0000313" key="5">
    <source>
        <dbReference type="Proteomes" id="UP000295292"/>
    </source>
</evidence>
<evidence type="ECO:0000259" key="3">
    <source>
        <dbReference type="Pfam" id="PF16344"/>
    </source>
</evidence>
<sequence>MKIDNDILKRYAQGKCTIQERVLVEQWFEQYYREGEGEISGDDFLQRLVSLDNRIKCASVRKFSYWKWGTAAAAILIVGILAVLKFNFFRSEEVQFFALEDIKAPASSNAIVVLEDNTEYSLDSIRVGDTLSAKGYLITKLPTGELHYINNTGGSESVVYNTLRTKSGGIAYVKLSDGSLVWLNANSELVYPIDFKESTREVQLKGEGYFEIAKVSTDLGVRQPFYVRGDRQSIKVLGTKFNANFTSEDATALLEGSVAIASEGSVLGKADQAHYGTHIIPQQVYQQGRVRAVQNIEKYIDWKEGYFDLNDLTLYELGTKLSSWYGVDIVVGTGLDEHRLFGSISRNKDLKELLGLVAQTSPIEFYLNNNKVYINKANTNK</sequence>
<dbReference type="PANTHER" id="PTHR30273">
    <property type="entry name" value="PERIPLASMIC SIGNAL SENSOR AND SIGMA FACTOR ACTIVATOR FECR-RELATED"/>
    <property type="match status" value="1"/>
</dbReference>
<dbReference type="Pfam" id="PF16344">
    <property type="entry name" value="FecR_C"/>
    <property type="match status" value="1"/>
</dbReference>
<keyword evidence="5" id="KW-1185">Reference proteome</keyword>
<dbReference type="EMBL" id="SNYV01000017">
    <property type="protein sequence ID" value="TDQ75445.1"/>
    <property type="molecule type" value="Genomic_DNA"/>
</dbReference>
<keyword evidence="1" id="KW-0472">Membrane</keyword>
<proteinExistence type="predicted"/>
<dbReference type="GO" id="GO:0016989">
    <property type="term" value="F:sigma factor antagonist activity"/>
    <property type="evidence" value="ECO:0007669"/>
    <property type="project" value="TreeGrafter"/>
</dbReference>
<dbReference type="Pfam" id="PF04773">
    <property type="entry name" value="FecR"/>
    <property type="match status" value="1"/>
</dbReference>
<dbReference type="InterPro" id="IPR012373">
    <property type="entry name" value="Ferrdict_sens_TM"/>
</dbReference>
<feature type="domain" description="Protein FecR C-terminal" evidence="3">
    <location>
        <begin position="307"/>
        <end position="374"/>
    </location>
</feature>
<dbReference type="InterPro" id="IPR006860">
    <property type="entry name" value="FecR"/>
</dbReference>
<reference evidence="4 5" key="1">
    <citation type="submission" date="2019-03" db="EMBL/GenBank/DDBJ databases">
        <title>Genomic Encyclopedia of Archaeal and Bacterial Type Strains, Phase II (KMG-II): from individual species to whole genera.</title>
        <authorList>
            <person name="Goeker M."/>
        </authorList>
    </citation>
    <scope>NUCLEOTIDE SEQUENCE [LARGE SCALE GENOMIC DNA]</scope>
    <source>
        <strain evidence="4 5">DSM 28353</strain>
    </source>
</reference>
<keyword evidence="1" id="KW-1133">Transmembrane helix</keyword>
<dbReference type="Gene3D" id="3.55.50.30">
    <property type="match status" value="1"/>
</dbReference>
<dbReference type="PANTHER" id="PTHR30273:SF2">
    <property type="entry name" value="PROTEIN FECR"/>
    <property type="match status" value="1"/>
</dbReference>
<accession>A0A4R6W8W1</accession>
<dbReference type="AlphaFoldDB" id="A0A4R6W8W1"/>
<comment type="caution">
    <text evidence="4">The sequence shown here is derived from an EMBL/GenBank/DDBJ whole genome shotgun (WGS) entry which is preliminary data.</text>
</comment>
<evidence type="ECO:0000259" key="2">
    <source>
        <dbReference type="Pfam" id="PF04773"/>
    </source>
</evidence>
<name>A0A4R6W8W1_9SPHI</name>
<feature type="transmembrane region" description="Helical" evidence="1">
    <location>
        <begin position="65"/>
        <end position="84"/>
    </location>
</feature>
<evidence type="ECO:0000313" key="4">
    <source>
        <dbReference type="EMBL" id="TDQ75445.1"/>
    </source>
</evidence>
<keyword evidence="1" id="KW-0812">Transmembrane</keyword>
<dbReference type="RefSeq" id="WP_133586201.1">
    <property type="nucleotide sequence ID" value="NZ_SNYV01000017.1"/>
</dbReference>